<protein>
    <submittedName>
        <fullName evidence="2">Uncharacterized protein</fullName>
    </submittedName>
</protein>
<sequence length="1106" mass="124451">MSTSLPTTAPTFTLSQLQSLLDHSAEQFVLQNKSITEGDVEFVRNILSDHLHFVTSSDNIASFEDKREQLGPAFQADALAREQAIIVSSTKSGFCSTGKVRSAPTRASPMMSKTKIVPMGSQSLTALGILSSPEDLLPPATLQLTASNLHALIDRFLLTSKSIDESNVGAFVSYLFQEGTLTALEEGRRANPATAPLKIINNDGKVMDDAEQTSSVVETLANPSQKPFFKRTKVVPVQTQQSSSTALSILSSPEATSFIKNYNKDLEFENEKVVQMTNVVQMYSPAEEMMIASALGLIEGMKMKGAIPFKEFKATFSSIKYLRGFYNLKSGDIYQEANFSARGNHTDVAARITNYWNRFENPAFGASKETNLENESYIEVPNGHSSIYCQPYNFPSPLTDREAICNIVWKRISNKSIMVSYHPLTHHPKVEDKDGKSVIRASFHAVYCLTQLDDGTTNVQMGFHINFGGHLPKAIVNGFIIPSTDRVISKHLVYFANSLTLDNLKEADGKLLGEILVNQIKKARTRGGWKKRADLGKVGVDEFLYISAAMRQLLPLHPWFRALLHEISLNQVKGARTVATALSDMKDHDAINLAKGMSTIVLSNTEAPSAVDHWIAQNLALEEFEKEHQWMRSFFVEIAQYNLNTSNFGLRLRVFGGALLSTIDLITDIYMTVRFFNTEGQEGYGMTNAWLIGLTMFFQIIVAYVQNGKKPSSFFHDLFCILTGFKPALDAYRVGSGAEKQDHHHVSPLEEMSYCKITELVFEAVPAAIVQIYALLIAKEQKLDALISIMVSAATIGFTSAMLSYDWDTSPTQRAKNPGFYGYIPDKALSRAACFLSMMSLSFAHVLLQTLSCALLFATNPRWLVYYLAGDIGLFLLYKVARRDFYYWLNVSGVLRFFSSFIVRFGAKIMVNFTLLIHLRHPGEAGSFPFLVSVLLSVAASFVSVQLYSNHYKGDDKIDDERLQVILSTLYGVWFISLVTFVAVIKREYLHTFYSFDTLSDFNRKLTLNLRDDQEDIKCLVLEEHPDTFSGWGEELLKPWTLKNWARWEEEKPAWFTDTWIESVPNEYVPYEWRVKYKKTKGRVEDDAVMRRRRSSIKHVLGDQDR</sequence>
<evidence type="ECO:0000256" key="1">
    <source>
        <dbReference type="SAM" id="Phobius"/>
    </source>
</evidence>
<organism evidence="2 3">
    <name type="scientific">Triparma strigata</name>
    <dbReference type="NCBI Taxonomy" id="1606541"/>
    <lineage>
        <taxon>Eukaryota</taxon>
        <taxon>Sar</taxon>
        <taxon>Stramenopiles</taxon>
        <taxon>Ochrophyta</taxon>
        <taxon>Bolidophyceae</taxon>
        <taxon>Parmales</taxon>
        <taxon>Triparmaceae</taxon>
        <taxon>Triparma</taxon>
    </lineage>
</organism>
<feature type="transmembrane region" description="Helical" evidence="1">
    <location>
        <begin position="965"/>
        <end position="985"/>
    </location>
</feature>
<accession>A0A9W7BB76</accession>
<keyword evidence="1" id="KW-0812">Transmembrane</keyword>
<name>A0A9W7BB76_9STRA</name>
<comment type="caution">
    <text evidence="2">The sequence shown here is derived from an EMBL/GenBank/DDBJ whole genome shotgun (WGS) entry which is preliminary data.</text>
</comment>
<evidence type="ECO:0000313" key="3">
    <source>
        <dbReference type="Proteomes" id="UP001165085"/>
    </source>
</evidence>
<feature type="transmembrane region" description="Helical" evidence="1">
    <location>
        <begin position="928"/>
        <end position="945"/>
    </location>
</feature>
<dbReference type="SUPFAM" id="SSF55961">
    <property type="entry name" value="Bet v1-like"/>
    <property type="match status" value="1"/>
</dbReference>
<dbReference type="Proteomes" id="UP001165085">
    <property type="component" value="Unassembled WGS sequence"/>
</dbReference>
<feature type="transmembrane region" description="Helical" evidence="1">
    <location>
        <begin position="654"/>
        <end position="676"/>
    </location>
</feature>
<keyword evidence="3" id="KW-1185">Reference proteome</keyword>
<dbReference type="InterPro" id="IPR023393">
    <property type="entry name" value="START-like_dom_sf"/>
</dbReference>
<dbReference type="AlphaFoldDB" id="A0A9W7BB76"/>
<reference evidence="3" key="1">
    <citation type="journal article" date="2023" name="Commun. Biol.">
        <title>Genome analysis of Parmales, the sister group of diatoms, reveals the evolutionary specialization of diatoms from phago-mixotrophs to photoautotrophs.</title>
        <authorList>
            <person name="Ban H."/>
            <person name="Sato S."/>
            <person name="Yoshikawa S."/>
            <person name="Yamada K."/>
            <person name="Nakamura Y."/>
            <person name="Ichinomiya M."/>
            <person name="Sato N."/>
            <person name="Blanc-Mathieu R."/>
            <person name="Endo H."/>
            <person name="Kuwata A."/>
            <person name="Ogata H."/>
        </authorList>
    </citation>
    <scope>NUCLEOTIDE SEQUENCE [LARGE SCALE GENOMIC DNA]</scope>
    <source>
        <strain evidence="3">NIES 3701</strain>
    </source>
</reference>
<feature type="transmembrane region" description="Helical" evidence="1">
    <location>
        <begin position="835"/>
        <end position="857"/>
    </location>
</feature>
<keyword evidence="1" id="KW-1133">Transmembrane helix</keyword>
<dbReference type="OrthoDB" id="193494at2759"/>
<dbReference type="Gene3D" id="3.30.530.20">
    <property type="match status" value="1"/>
</dbReference>
<feature type="transmembrane region" description="Helical" evidence="1">
    <location>
        <begin position="688"/>
        <end position="705"/>
    </location>
</feature>
<gene>
    <name evidence="2" type="ORF">TrST_g5145</name>
</gene>
<keyword evidence="1" id="KW-0472">Membrane</keyword>
<feature type="transmembrane region" description="Helical" evidence="1">
    <location>
        <begin position="864"/>
        <end position="881"/>
    </location>
</feature>
<feature type="transmembrane region" description="Helical" evidence="1">
    <location>
        <begin position="760"/>
        <end position="778"/>
    </location>
</feature>
<proteinExistence type="predicted"/>
<dbReference type="EMBL" id="BRXY01000279">
    <property type="protein sequence ID" value="GMH83259.1"/>
    <property type="molecule type" value="Genomic_DNA"/>
</dbReference>
<evidence type="ECO:0000313" key="2">
    <source>
        <dbReference type="EMBL" id="GMH83259.1"/>
    </source>
</evidence>
<feature type="transmembrane region" description="Helical" evidence="1">
    <location>
        <begin position="785"/>
        <end position="805"/>
    </location>
</feature>